<feature type="region of interest" description="Disordered" evidence="1">
    <location>
        <begin position="1"/>
        <end position="31"/>
    </location>
</feature>
<gene>
    <name evidence="2" type="ORF">AVDCRST_MAG35-2823</name>
</gene>
<feature type="non-terminal residue" evidence="2">
    <location>
        <position position="31"/>
    </location>
</feature>
<protein>
    <submittedName>
        <fullName evidence="2">Uncharacterized protein</fullName>
    </submittedName>
</protein>
<dbReference type="AlphaFoldDB" id="A0A6J4Q9S4"/>
<dbReference type="EMBL" id="CADCUY010000553">
    <property type="protein sequence ID" value="CAA9434468.1"/>
    <property type="molecule type" value="Genomic_DNA"/>
</dbReference>
<sequence>ASRQPPPRRPRRPVRLGAGAPARPGPGPRRA</sequence>
<proteinExistence type="predicted"/>
<accession>A0A6J4Q9S4</accession>
<name>A0A6J4Q9S4_9ACTN</name>
<reference evidence="2" key="1">
    <citation type="submission" date="2020-02" db="EMBL/GenBank/DDBJ databases">
        <authorList>
            <person name="Meier V. D."/>
        </authorList>
    </citation>
    <scope>NUCLEOTIDE SEQUENCE</scope>
    <source>
        <strain evidence="2">AVDCRST_MAG35</strain>
    </source>
</reference>
<evidence type="ECO:0000313" key="2">
    <source>
        <dbReference type="EMBL" id="CAA9434468.1"/>
    </source>
</evidence>
<organism evidence="2">
    <name type="scientific">uncultured Quadrisphaera sp</name>
    <dbReference type="NCBI Taxonomy" id="904978"/>
    <lineage>
        <taxon>Bacteria</taxon>
        <taxon>Bacillati</taxon>
        <taxon>Actinomycetota</taxon>
        <taxon>Actinomycetes</taxon>
        <taxon>Kineosporiales</taxon>
        <taxon>Kineosporiaceae</taxon>
        <taxon>Quadrisphaera</taxon>
        <taxon>environmental samples</taxon>
    </lineage>
</organism>
<feature type="compositionally biased region" description="Basic residues" evidence="1">
    <location>
        <begin position="1"/>
        <end position="14"/>
    </location>
</feature>
<evidence type="ECO:0000256" key="1">
    <source>
        <dbReference type="SAM" id="MobiDB-lite"/>
    </source>
</evidence>
<feature type="non-terminal residue" evidence="2">
    <location>
        <position position="1"/>
    </location>
</feature>